<keyword evidence="2" id="KW-1185">Reference proteome</keyword>
<proteinExistence type="predicted"/>
<protein>
    <submittedName>
        <fullName evidence="1">Uncharacterized protein</fullName>
    </submittedName>
</protein>
<accession>A0ACC3N3Y7</accession>
<sequence length="69" mass="7537">MAVLSEDRFLARIGWGNTQNEPAFGGGGMQDNASVKGKLINLINSVRTLMRIPLIFLNLLIIVYSIAFG</sequence>
<evidence type="ECO:0000313" key="1">
    <source>
        <dbReference type="EMBL" id="KAK3709278.1"/>
    </source>
</evidence>
<gene>
    <name evidence="1" type="ORF">LTR37_011016</name>
</gene>
<dbReference type="Proteomes" id="UP001281147">
    <property type="component" value="Unassembled WGS sequence"/>
</dbReference>
<organism evidence="1 2">
    <name type="scientific">Vermiconidia calcicola</name>
    <dbReference type="NCBI Taxonomy" id="1690605"/>
    <lineage>
        <taxon>Eukaryota</taxon>
        <taxon>Fungi</taxon>
        <taxon>Dikarya</taxon>
        <taxon>Ascomycota</taxon>
        <taxon>Pezizomycotina</taxon>
        <taxon>Dothideomycetes</taxon>
        <taxon>Dothideomycetidae</taxon>
        <taxon>Mycosphaerellales</taxon>
        <taxon>Extremaceae</taxon>
        <taxon>Vermiconidia</taxon>
    </lineage>
</organism>
<dbReference type="EMBL" id="JAUTXU010000094">
    <property type="protein sequence ID" value="KAK3709278.1"/>
    <property type="molecule type" value="Genomic_DNA"/>
</dbReference>
<comment type="caution">
    <text evidence="1">The sequence shown here is derived from an EMBL/GenBank/DDBJ whole genome shotgun (WGS) entry which is preliminary data.</text>
</comment>
<name>A0ACC3N3Y7_9PEZI</name>
<evidence type="ECO:0000313" key="2">
    <source>
        <dbReference type="Proteomes" id="UP001281147"/>
    </source>
</evidence>
<reference evidence="1" key="1">
    <citation type="submission" date="2023-07" db="EMBL/GenBank/DDBJ databases">
        <title>Black Yeasts Isolated from many extreme environments.</title>
        <authorList>
            <person name="Coleine C."/>
            <person name="Stajich J.E."/>
            <person name="Selbmann L."/>
        </authorList>
    </citation>
    <scope>NUCLEOTIDE SEQUENCE</scope>
    <source>
        <strain evidence="1">CCFEE 5714</strain>
    </source>
</reference>